<evidence type="ECO:0000256" key="2">
    <source>
        <dbReference type="ARBA" id="ARBA00023157"/>
    </source>
</evidence>
<keyword evidence="5" id="KW-0732">Signal</keyword>
<feature type="compositionally biased region" description="Low complexity" evidence="4">
    <location>
        <begin position="298"/>
        <end position="318"/>
    </location>
</feature>
<dbReference type="AlphaFoldDB" id="A0A1G8ERN2"/>
<dbReference type="PROSITE" id="PS00135">
    <property type="entry name" value="TRYPSIN_SER"/>
    <property type="match status" value="1"/>
</dbReference>
<dbReference type="PRINTS" id="PR00722">
    <property type="entry name" value="CHYMOTRYPSIN"/>
</dbReference>
<accession>A0A1G8ERN2</accession>
<feature type="signal peptide" evidence="5">
    <location>
        <begin position="1"/>
        <end position="19"/>
    </location>
</feature>
<dbReference type="PROSITE" id="PS00134">
    <property type="entry name" value="TRYPSIN_HIS"/>
    <property type="match status" value="1"/>
</dbReference>
<dbReference type="Gene3D" id="2.40.10.10">
    <property type="entry name" value="Trypsin-like serine proteases"/>
    <property type="match status" value="1"/>
</dbReference>
<dbReference type="RefSeq" id="WP_093277292.1">
    <property type="nucleotide sequence ID" value="NZ_FNDD01000026.1"/>
</dbReference>
<organism evidence="7 8">
    <name type="scientific">Vibrio xiamenensis</name>
    <dbReference type="NCBI Taxonomy" id="861298"/>
    <lineage>
        <taxon>Bacteria</taxon>
        <taxon>Pseudomonadati</taxon>
        <taxon>Pseudomonadota</taxon>
        <taxon>Gammaproteobacteria</taxon>
        <taxon>Vibrionales</taxon>
        <taxon>Vibrionaceae</taxon>
        <taxon>Vibrio</taxon>
    </lineage>
</organism>
<dbReference type="PROSITE" id="PS51257">
    <property type="entry name" value="PROKAR_LIPOPROTEIN"/>
    <property type="match status" value="1"/>
</dbReference>
<dbReference type="GO" id="GO:0004252">
    <property type="term" value="F:serine-type endopeptidase activity"/>
    <property type="evidence" value="ECO:0007669"/>
    <property type="project" value="InterPro"/>
</dbReference>
<dbReference type="InterPro" id="IPR009003">
    <property type="entry name" value="Peptidase_S1_PA"/>
</dbReference>
<comment type="similarity">
    <text evidence="1">Belongs to the peptidase S1 family.</text>
</comment>
<evidence type="ECO:0000313" key="8">
    <source>
        <dbReference type="Proteomes" id="UP000198854"/>
    </source>
</evidence>
<dbReference type="CDD" id="cd00190">
    <property type="entry name" value="Tryp_SPc"/>
    <property type="match status" value="1"/>
</dbReference>
<dbReference type="Pfam" id="PF00089">
    <property type="entry name" value="Trypsin"/>
    <property type="match status" value="1"/>
</dbReference>
<dbReference type="PROSITE" id="PS50240">
    <property type="entry name" value="TRYPSIN_DOM"/>
    <property type="match status" value="1"/>
</dbReference>
<feature type="domain" description="Peptidase S1" evidence="6">
    <location>
        <begin position="27"/>
        <end position="280"/>
    </location>
</feature>
<protein>
    <submittedName>
        <fullName evidence="7">GlyGly-CTERM domain-containing protein</fullName>
    </submittedName>
</protein>
<evidence type="ECO:0000313" key="7">
    <source>
        <dbReference type="EMBL" id="SDH72558.1"/>
    </source>
</evidence>
<evidence type="ECO:0000256" key="1">
    <source>
        <dbReference type="ARBA" id="ARBA00007664"/>
    </source>
</evidence>
<dbReference type="EMBL" id="FNDD01000026">
    <property type="protein sequence ID" value="SDH72558.1"/>
    <property type="molecule type" value="Genomic_DNA"/>
</dbReference>
<dbReference type="InterPro" id="IPR033116">
    <property type="entry name" value="TRYPSIN_SER"/>
</dbReference>
<evidence type="ECO:0000256" key="3">
    <source>
        <dbReference type="RuleBase" id="RU363034"/>
    </source>
</evidence>
<dbReference type="PANTHER" id="PTHR24276:SF98">
    <property type="entry name" value="FI18310P1-RELATED"/>
    <property type="match status" value="1"/>
</dbReference>
<name>A0A1G8ERN2_9VIBR</name>
<evidence type="ECO:0000256" key="5">
    <source>
        <dbReference type="SAM" id="SignalP"/>
    </source>
</evidence>
<dbReference type="InterPro" id="IPR050430">
    <property type="entry name" value="Peptidase_S1"/>
</dbReference>
<evidence type="ECO:0000259" key="6">
    <source>
        <dbReference type="PROSITE" id="PS50240"/>
    </source>
</evidence>
<proteinExistence type="inferred from homology"/>
<dbReference type="InterPro" id="IPR001254">
    <property type="entry name" value="Trypsin_dom"/>
</dbReference>
<keyword evidence="2" id="KW-1015">Disulfide bond</keyword>
<reference evidence="7 8" key="1">
    <citation type="submission" date="2016-10" db="EMBL/GenBank/DDBJ databases">
        <authorList>
            <person name="de Groot N.N."/>
        </authorList>
    </citation>
    <scope>NUCLEOTIDE SEQUENCE [LARGE SCALE GENOMIC DNA]</scope>
    <source>
        <strain evidence="7 8">CGMCC 1.10228</strain>
    </source>
</reference>
<keyword evidence="3" id="KW-0378">Hydrolase</keyword>
<dbReference type="GO" id="GO:0006508">
    <property type="term" value="P:proteolysis"/>
    <property type="evidence" value="ECO:0007669"/>
    <property type="project" value="UniProtKB-KW"/>
</dbReference>
<dbReference type="InterPro" id="IPR001314">
    <property type="entry name" value="Peptidase_S1A"/>
</dbReference>
<dbReference type="InterPro" id="IPR018114">
    <property type="entry name" value="TRYPSIN_HIS"/>
</dbReference>
<dbReference type="Proteomes" id="UP000198854">
    <property type="component" value="Unassembled WGS sequence"/>
</dbReference>
<evidence type="ECO:0000256" key="4">
    <source>
        <dbReference type="SAM" id="MobiDB-lite"/>
    </source>
</evidence>
<keyword evidence="8" id="KW-1185">Reference proteome</keyword>
<dbReference type="OrthoDB" id="9813836at2"/>
<keyword evidence="3" id="KW-0645">Protease</keyword>
<sequence length="346" mass="37365">MKRTTLLAFTLLSATSCFAASDISTYIVNGEDVDVADYPSTVAFFLDTIEYDGYYYTGSFCGGTYLDSTHVLTAAHCFYDDEEARLFTVAVPYLQNESDYPYDVQRIRISEIYYPDDYASDASQLYPNDIAIVTLEEAMSSGSAITRADSEDYRSTEESFLAVGHGNTATGVDNADSLQAASLTYVANATCQKAFSDGEALTSKQICFTGDYSEASGLKNAVCNGDSGGPVYWQNTDTDTLTQVGVTSFGPSICGNASSTVTSVFTELTDYADWIDEVLDGQIEPTLTSTEDERESYFSESSVAGSGSDSSTDESTIASLSSSGGSFGSLWLLILMPLAMLRRRQR</sequence>
<feature type="chain" id="PRO_5011712779" evidence="5">
    <location>
        <begin position="20"/>
        <end position="346"/>
    </location>
</feature>
<dbReference type="PANTHER" id="PTHR24276">
    <property type="entry name" value="POLYSERASE-RELATED"/>
    <property type="match status" value="1"/>
</dbReference>
<dbReference type="SUPFAM" id="SSF50494">
    <property type="entry name" value="Trypsin-like serine proteases"/>
    <property type="match status" value="1"/>
</dbReference>
<gene>
    <name evidence="7" type="ORF">SAMN04488136_12630</name>
</gene>
<feature type="region of interest" description="Disordered" evidence="4">
    <location>
        <begin position="287"/>
        <end position="318"/>
    </location>
</feature>
<dbReference type="InterPro" id="IPR043504">
    <property type="entry name" value="Peptidase_S1_PA_chymotrypsin"/>
</dbReference>
<keyword evidence="3" id="KW-0720">Serine protease</keyword>
<dbReference type="STRING" id="861298.SAMN04488136_12630"/>
<dbReference type="SMART" id="SM00020">
    <property type="entry name" value="Tryp_SPc"/>
    <property type="match status" value="1"/>
</dbReference>